<evidence type="ECO:0000256" key="6">
    <source>
        <dbReference type="PROSITE-ProRule" id="PRU00433"/>
    </source>
</evidence>
<evidence type="ECO:0000256" key="1">
    <source>
        <dbReference type="ARBA" id="ARBA00022448"/>
    </source>
</evidence>
<dbReference type="InterPro" id="IPR009056">
    <property type="entry name" value="Cyt_c-like_dom"/>
</dbReference>
<proteinExistence type="predicted"/>
<dbReference type="PROSITE" id="PS51007">
    <property type="entry name" value="CYTC"/>
    <property type="match status" value="1"/>
</dbReference>
<dbReference type="GO" id="GO:0009055">
    <property type="term" value="F:electron transfer activity"/>
    <property type="evidence" value="ECO:0007669"/>
    <property type="project" value="InterPro"/>
</dbReference>
<keyword evidence="2 6" id="KW-0349">Heme</keyword>
<dbReference type="PANTHER" id="PTHR37823">
    <property type="entry name" value="CYTOCHROME C-553-LIKE"/>
    <property type="match status" value="1"/>
</dbReference>
<evidence type="ECO:0000313" key="9">
    <source>
        <dbReference type="Proteomes" id="UP000031518"/>
    </source>
</evidence>
<dbReference type="PRINTS" id="PR00605">
    <property type="entry name" value="CYTCHROMECIC"/>
</dbReference>
<dbReference type="Pfam" id="PF13442">
    <property type="entry name" value="Cytochrome_CBB3"/>
    <property type="match status" value="1"/>
</dbReference>
<accession>A0A0B6WWN2</accession>
<evidence type="ECO:0000256" key="2">
    <source>
        <dbReference type="ARBA" id="ARBA00022617"/>
    </source>
</evidence>
<dbReference type="AlphaFoldDB" id="A0A0B6WWN2"/>
<dbReference type="InterPro" id="IPR051811">
    <property type="entry name" value="Cytochrome_c550/c551-like"/>
</dbReference>
<evidence type="ECO:0000313" key="8">
    <source>
        <dbReference type="EMBL" id="CDM65501.1"/>
    </source>
</evidence>
<dbReference type="GO" id="GO:0005506">
    <property type="term" value="F:iron ion binding"/>
    <property type="evidence" value="ECO:0007669"/>
    <property type="project" value="InterPro"/>
</dbReference>
<keyword evidence="3 6" id="KW-0479">Metal-binding</keyword>
<dbReference type="GO" id="GO:0020037">
    <property type="term" value="F:heme binding"/>
    <property type="evidence" value="ECO:0007669"/>
    <property type="project" value="InterPro"/>
</dbReference>
<dbReference type="Gene3D" id="1.10.760.10">
    <property type="entry name" value="Cytochrome c-like domain"/>
    <property type="match status" value="1"/>
</dbReference>
<sequence length="129" mass="13815">MNGGAARGRWARISIATSILGVLVFSACQSSPNREVAAGSDELAKARAIFQRECATCHGAKGEGTAMTQFVANVNLKSAQARALSDEQLRQQIINGKGAMPPFAGRLTPDQIDALVRYIRQEIQGQSNR</sequence>
<evidence type="ECO:0000256" key="4">
    <source>
        <dbReference type="ARBA" id="ARBA00022982"/>
    </source>
</evidence>
<evidence type="ECO:0000256" key="3">
    <source>
        <dbReference type="ARBA" id="ARBA00022723"/>
    </source>
</evidence>
<dbReference type="SUPFAM" id="SSF46626">
    <property type="entry name" value="Cytochrome c"/>
    <property type="match status" value="1"/>
</dbReference>
<dbReference type="PROSITE" id="PS51257">
    <property type="entry name" value="PROKAR_LIPOPROTEIN"/>
    <property type="match status" value="1"/>
</dbReference>
<protein>
    <submittedName>
        <fullName evidence="8">Cytochrome c, mono-and diheme variants family</fullName>
    </submittedName>
</protein>
<name>A0A0B6WWN2_9BACT</name>
<dbReference type="Proteomes" id="UP000031518">
    <property type="component" value="Unassembled WGS sequence"/>
</dbReference>
<keyword evidence="5 6" id="KW-0408">Iron</keyword>
<gene>
    <name evidence="8" type="ORF">PYK22_01503</name>
</gene>
<keyword evidence="9" id="KW-1185">Reference proteome</keyword>
<dbReference type="InterPro" id="IPR036909">
    <property type="entry name" value="Cyt_c-like_dom_sf"/>
</dbReference>
<dbReference type="InterPro" id="IPR008168">
    <property type="entry name" value="Cyt_C_IC"/>
</dbReference>
<feature type="domain" description="Cytochrome c" evidence="7">
    <location>
        <begin position="41"/>
        <end position="123"/>
    </location>
</feature>
<organism evidence="8 9">
    <name type="scientific">Pyrinomonas methylaliphatogenes</name>
    <dbReference type="NCBI Taxonomy" id="454194"/>
    <lineage>
        <taxon>Bacteria</taxon>
        <taxon>Pseudomonadati</taxon>
        <taxon>Acidobacteriota</taxon>
        <taxon>Blastocatellia</taxon>
        <taxon>Blastocatellales</taxon>
        <taxon>Pyrinomonadaceae</taxon>
        <taxon>Pyrinomonas</taxon>
    </lineage>
</organism>
<keyword evidence="4" id="KW-0249">Electron transport</keyword>
<dbReference type="PANTHER" id="PTHR37823:SF1">
    <property type="entry name" value="CYTOCHROME C-553-LIKE"/>
    <property type="match status" value="1"/>
</dbReference>
<dbReference type="STRING" id="454194.PYK22_01503"/>
<keyword evidence="1" id="KW-0813">Transport</keyword>
<evidence type="ECO:0000259" key="7">
    <source>
        <dbReference type="PROSITE" id="PS51007"/>
    </source>
</evidence>
<dbReference type="RefSeq" id="WP_235789157.1">
    <property type="nucleotide sequence ID" value="NZ_CBXV010000005.1"/>
</dbReference>
<reference evidence="8 9" key="2">
    <citation type="submission" date="2015-01" db="EMBL/GenBank/DDBJ databases">
        <title>Complete genome sequence of Pyrinomonas methylaliphatogenes type strain K22T.</title>
        <authorList>
            <person name="Lee K.C.Y."/>
            <person name="Power J.F."/>
            <person name="Dunfield P.F."/>
            <person name="Morgan X.C."/>
            <person name="Huttenhower C."/>
            <person name="Stott M.B."/>
        </authorList>
    </citation>
    <scope>NUCLEOTIDE SEQUENCE [LARGE SCALE GENOMIC DNA]</scope>
    <source>
        <strain evidence="8 9">K22</strain>
    </source>
</reference>
<dbReference type="EMBL" id="CBXV010000005">
    <property type="protein sequence ID" value="CDM65501.1"/>
    <property type="molecule type" value="Genomic_DNA"/>
</dbReference>
<reference evidence="8 9" key="1">
    <citation type="submission" date="2013-12" db="EMBL/GenBank/DDBJ databases">
        <authorList>
            <person name="Stott M."/>
        </authorList>
    </citation>
    <scope>NUCLEOTIDE SEQUENCE [LARGE SCALE GENOMIC DNA]</scope>
    <source>
        <strain evidence="8 9">K22</strain>
    </source>
</reference>
<evidence type="ECO:0000256" key="5">
    <source>
        <dbReference type="ARBA" id="ARBA00023004"/>
    </source>
</evidence>